<feature type="domain" description="Prokaryotic-type class I peptide chain release factors" evidence="2">
    <location>
        <begin position="16"/>
        <end position="134"/>
    </location>
</feature>
<dbReference type="PANTHER" id="PTHR47814">
    <property type="entry name" value="PEPTIDYL-TRNA HYDROLASE ARFB"/>
    <property type="match status" value="1"/>
</dbReference>
<organism evidence="3 4">
    <name type="scientific">Candidatus Thalassospirochaeta sargassi</name>
    <dbReference type="NCBI Taxonomy" id="3119039"/>
    <lineage>
        <taxon>Bacteria</taxon>
        <taxon>Pseudomonadati</taxon>
        <taxon>Spirochaetota</taxon>
        <taxon>Spirochaetia</taxon>
        <taxon>Spirochaetales</taxon>
        <taxon>Spirochaetaceae</taxon>
        <taxon>Candidatus Thalassospirochaeta</taxon>
    </lineage>
</organism>
<dbReference type="InterPro" id="IPR000352">
    <property type="entry name" value="Pep_chain_release_fac_I"/>
</dbReference>
<dbReference type="Pfam" id="PF00472">
    <property type="entry name" value="RF-1"/>
    <property type="match status" value="1"/>
</dbReference>
<dbReference type="Gene3D" id="3.30.160.20">
    <property type="match status" value="1"/>
</dbReference>
<evidence type="ECO:0000259" key="2">
    <source>
        <dbReference type="Pfam" id="PF00472"/>
    </source>
</evidence>
<dbReference type="GO" id="GO:0043022">
    <property type="term" value="F:ribosome binding"/>
    <property type="evidence" value="ECO:0007669"/>
    <property type="project" value="TreeGrafter"/>
</dbReference>
<evidence type="ECO:0000313" key="4">
    <source>
        <dbReference type="Proteomes" id="UP001221217"/>
    </source>
</evidence>
<dbReference type="GO" id="GO:0003747">
    <property type="term" value="F:translation release factor activity"/>
    <property type="evidence" value="ECO:0007669"/>
    <property type="project" value="InterPro"/>
</dbReference>
<dbReference type="SUPFAM" id="SSF110916">
    <property type="entry name" value="Peptidyl-tRNA hydrolase domain-like"/>
    <property type="match status" value="1"/>
</dbReference>
<dbReference type="AlphaFoldDB" id="A0AAJ1ID92"/>
<feature type="region of interest" description="Disordered" evidence="1">
    <location>
        <begin position="98"/>
        <end position="139"/>
    </location>
</feature>
<dbReference type="EMBL" id="JAQQAL010000008">
    <property type="protein sequence ID" value="MDC7225668.1"/>
    <property type="molecule type" value="Genomic_DNA"/>
</dbReference>
<feature type="compositionally biased region" description="Basic residues" evidence="1">
    <location>
        <begin position="103"/>
        <end position="117"/>
    </location>
</feature>
<name>A0AAJ1ID92_9SPIO</name>
<dbReference type="GO" id="GO:0072344">
    <property type="term" value="P:rescue of stalled ribosome"/>
    <property type="evidence" value="ECO:0007669"/>
    <property type="project" value="TreeGrafter"/>
</dbReference>
<reference evidence="3 4" key="1">
    <citation type="submission" date="2022-12" db="EMBL/GenBank/DDBJ databases">
        <title>Metagenome assembled genome from gulf of manar.</title>
        <authorList>
            <person name="Kohli P."/>
            <person name="Pk S."/>
            <person name="Venkata Ramana C."/>
            <person name="Sasikala C."/>
        </authorList>
    </citation>
    <scope>NUCLEOTIDE SEQUENCE [LARGE SCALE GENOMIC DNA]</scope>
    <source>
        <strain evidence="3">JB008</strain>
    </source>
</reference>
<dbReference type="PANTHER" id="PTHR47814:SF1">
    <property type="entry name" value="PEPTIDYL-TRNA HYDROLASE ARFB"/>
    <property type="match status" value="1"/>
</dbReference>
<dbReference type="Proteomes" id="UP001221217">
    <property type="component" value="Unassembled WGS sequence"/>
</dbReference>
<gene>
    <name evidence="3" type="primary">arfB</name>
    <name evidence="3" type="ORF">PQJ61_02760</name>
</gene>
<accession>A0AAJ1ID92</accession>
<evidence type="ECO:0000313" key="3">
    <source>
        <dbReference type="EMBL" id="MDC7225668.1"/>
    </source>
</evidence>
<sequence length="139" mass="16197">MTGEKNIRADIENFGRFSFSRSGGPGGQNVNKVNTNVLLTMRIEDFDSVDNGGKARIREKLSGRINSEDVLYLQMSNERSQLRNRQLAVDRMTELVLSAMKRNPVRRKTRPTKASQKRRLDDKRRRSDKKKNRRINEFE</sequence>
<evidence type="ECO:0000256" key="1">
    <source>
        <dbReference type="SAM" id="MobiDB-lite"/>
    </source>
</evidence>
<proteinExistence type="predicted"/>
<dbReference type="EC" id="3.1.1.29" evidence="3"/>
<dbReference type="NCBIfam" id="NF006718">
    <property type="entry name" value="PRK09256.1"/>
    <property type="match status" value="1"/>
</dbReference>
<keyword evidence="3" id="KW-0378">Hydrolase</keyword>
<protein>
    <submittedName>
        <fullName evidence="3">Alternative ribosome rescue aminoacyl-tRNA hydrolase ArfB</fullName>
        <ecNumber evidence="3">3.1.1.29</ecNumber>
    </submittedName>
</protein>
<dbReference type="GO" id="GO:0004045">
    <property type="term" value="F:peptidyl-tRNA hydrolase activity"/>
    <property type="evidence" value="ECO:0007669"/>
    <property type="project" value="UniProtKB-EC"/>
</dbReference>
<comment type="caution">
    <text evidence="3">The sequence shown here is derived from an EMBL/GenBank/DDBJ whole genome shotgun (WGS) entry which is preliminary data.</text>
</comment>